<dbReference type="Pfam" id="PF12796">
    <property type="entry name" value="Ank_2"/>
    <property type="match status" value="1"/>
</dbReference>
<sequence length="126" mass="13843">MPTAVVSHEEIAQRLQSGPNIWIAVADGDMDRVKFLLEHGNVTPTSKDMAEYTPIHAAASYSQHDLLRFLLSYPGVSKDAVNVRDEDGDTPLYFCEDLATAQLLVTELGADVKVVNDQNLTVSRNV</sequence>
<accession>A0AAJ6CJ72</accession>
<protein>
    <submittedName>
        <fullName evidence="3">Uncharacterized protein</fullName>
    </submittedName>
</protein>
<dbReference type="AlphaFoldDB" id="A0AAJ6CJ72"/>
<keyword evidence="1" id="KW-0677">Repeat</keyword>
<dbReference type="Gene3D" id="1.25.40.20">
    <property type="entry name" value="Ankyrin repeat-containing domain"/>
    <property type="match status" value="1"/>
</dbReference>
<dbReference type="InterPro" id="IPR036770">
    <property type="entry name" value="Ankyrin_rpt-contain_sf"/>
</dbReference>
<proteinExistence type="predicted"/>
<dbReference type="Proteomes" id="UP001219567">
    <property type="component" value="Chromosome 3"/>
</dbReference>
<gene>
    <name evidence="3" type="ORF">MYAM1_002326</name>
</gene>
<dbReference type="EMBL" id="CP119945">
    <property type="protein sequence ID" value="WFC99581.1"/>
    <property type="molecule type" value="Genomic_DNA"/>
</dbReference>
<dbReference type="SUPFAM" id="SSF48403">
    <property type="entry name" value="Ankyrin repeat"/>
    <property type="match status" value="1"/>
</dbReference>
<dbReference type="PANTHER" id="PTHR24171">
    <property type="entry name" value="ANKYRIN REPEAT DOMAIN-CONTAINING PROTEIN 39-RELATED"/>
    <property type="match status" value="1"/>
</dbReference>
<dbReference type="InterPro" id="IPR002110">
    <property type="entry name" value="Ankyrin_rpt"/>
</dbReference>
<keyword evidence="4" id="KW-1185">Reference proteome</keyword>
<name>A0AAJ6CJ72_9BASI</name>
<organism evidence="3 4">
    <name type="scientific">Malassezia yamatoensis</name>
    <dbReference type="NCBI Taxonomy" id="253288"/>
    <lineage>
        <taxon>Eukaryota</taxon>
        <taxon>Fungi</taxon>
        <taxon>Dikarya</taxon>
        <taxon>Basidiomycota</taxon>
        <taxon>Ustilaginomycotina</taxon>
        <taxon>Malasseziomycetes</taxon>
        <taxon>Malasseziales</taxon>
        <taxon>Malasseziaceae</taxon>
        <taxon>Malassezia</taxon>
    </lineage>
</organism>
<keyword evidence="2" id="KW-0040">ANK repeat</keyword>
<evidence type="ECO:0000256" key="1">
    <source>
        <dbReference type="ARBA" id="ARBA00022737"/>
    </source>
</evidence>
<dbReference type="PANTHER" id="PTHR24171:SF9">
    <property type="entry name" value="ANKYRIN REPEAT DOMAIN-CONTAINING PROTEIN 39"/>
    <property type="match status" value="1"/>
</dbReference>
<evidence type="ECO:0000256" key="2">
    <source>
        <dbReference type="ARBA" id="ARBA00023043"/>
    </source>
</evidence>
<evidence type="ECO:0000313" key="4">
    <source>
        <dbReference type="Proteomes" id="UP001219567"/>
    </source>
</evidence>
<evidence type="ECO:0000313" key="3">
    <source>
        <dbReference type="EMBL" id="WFC99581.1"/>
    </source>
</evidence>
<reference evidence="3 4" key="1">
    <citation type="submission" date="2023-03" db="EMBL/GenBank/DDBJ databases">
        <title>Mating type loci evolution in Malassezia.</title>
        <authorList>
            <person name="Coelho M.A."/>
        </authorList>
    </citation>
    <scope>NUCLEOTIDE SEQUENCE [LARGE SCALE GENOMIC DNA]</scope>
    <source>
        <strain evidence="3 4">CBS 9725</strain>
    </source>
</reference>